<dbReference type="OrthoDB" id="26910at2157"/>
<dbReference type="PATRIC" id="fig|1008153.3.peg.3008"/>
<evidence type="ECO:0000256" key="7">
    <source>
        <dbReference type="ARBA" id="ARBA00038897"/>
    </source>
</evidence>
<dbReference type="InterPro" id="IPR006094">
    <property type="entry name" value="Oxid_FAD_bind_N"/>
</dbReference>
<dbReference type="SUPFAM" id="SSF55103">
    <property type="entry name" value="FAD-linked oxidases, C-terminal domain"/>
    <property type="match status" value="1"/>
</dbReference>
<dbReference type="RefSeq" id="WP_066383961.1">
    <property type="nucleotide sequence ID" value="NZ_LTAZ01000010.1"/>
</dbReference>
<dbReference type="InterPro" id="IPR016166">
    <property type="entry name" value="FAD-bd_PCMH"/>
</dbReference>
<gene>
    <name evidence="9" type="ORF">HAPAU_29220</name>
</gene>
<evidence type="ECO:0000256" key="6">
    <source>
        <dbReference type="ARBA" id="ARBA00023002"/>
    </source>
</evidence>
<protein>
    <recommendedName>
        <fullName evidence="7">D-lactate dehydrogenase (cytochrome)</fullName>
        <ecNumber evidence="7">1.1.2.4</ecNumber>
    </recommendedName>
</protein>
<name>A0A151ABN2_9EURY</name>
<evidence type="ECO:0000256" key="1">
    <source>
        <dbReference type="ARBA" id="ARBA00001974"/>
    </source>
</evidence>
<evidence type="ECO:0000256" key="4">
    <source>
        <dbReference type="ARBA" id="ARBA00022827"/>
    </source>
</evidence>
<dbReference type="GO" id="GO:0071949">
    <property type="term" value="F:FAD binding"/>
    <property type="evidence" value="ECO:0007669"/>
    <property type="project" value="InterPro"/>
</dbReference>
<keyword evidence="3" id="KW-0285">Flavoprotein</keyword>
<evidence type="ECO:0000313" key="9">
    <source>
        <dbReference type="EMBL" id="KYH24970.1"/>
    </source>
</evidence>
<dbReference type="SUPFAM" id="SSF56176">
    <property type="entry name" value="FAD-binding/transporter-associated domain-like"/>
    <property type="match status" value="1"/>
</dbReference>
<dbReference type="PANTHER" id="PTHR11748">
    <property type="entry name" value="D-LACTATE DEHYDROGENASE"/>
    <property type="match status" value="1"/>
</dbReference>
<dbReference type="FunFam" id="1.10.45.10:FF:000001">
    <property type="entry name" value="D-lactate dehydrogenase mitochondrial"/>
    <property type="match status" value="1"/>
</dbReference>
<dbReference type="Pfam" id="PF02913">
    <property type="entry name" value="FAD-oxidase_C"/>
    <property type="match status" value="1"/>
</dbReference>
<dbReference type="AlphaFoldDB" id="A0A151ABN2"/>
<dbReference type="InterPro" id="IPR016164">
    <property type="entry name" value="FAD-linked_Oxase-like_C"/>
</dbReference>
<dbReference type="Gene3D" id="3.30.465.10">
    <property type="match status" value="1"/>
</dbReference>
<keyword evidence="5" id="KW-0809">Transit peptide</keyword>
<dbReference type="Gene3D" id="1.10.45.10">
    <property type="entry name" value="Vanillyl-alcohol Oxidase, Chain A, domain 4"/>
    <property type="match status" value="1"/>
</dbReference>
<dbReference type="InterPro" id="IPR036318">
    <property type="entry name" value="FAD-bd_PCMH-like_sf"/>
</dbReference>
<dbReference type="Pfam" id="PF01565">
    <property type="entry name" value="FAD_binding_4"/>
    <property type="match status" value="1"/>
</dbReference>
<evidence type="ECO:0000259" key="8">
    <source>
        <dbReference type="PROSITE" id="PS51387"/>
    </source>
</evidence>
<keyword evidence="10" id="KW-1185">Reference proteome</keyword>
<dbReference type="InterPro" id="IPR016169">
    <property type="entry name" value="FAD-bd_PCMH_sub2"/>
</dbReference>
<accession>A0A151ABN2</accession>
<keyword evidence="4" id="KW-0274">FAD</keyword>
<comment type="cofactor">
    <cofactor evidence="1">
        <name>FAD</name>
        <dbReference type="ChEBI" id="CHEBI:57692"/>
    </cofactor>
</comment>
<dbReference type="PANTHER" id="PTHR11748:SF111">
    <property type="entry name" value="D-LACTATE DEHYDROGENASE, MITOCHONDRIAL-RELATED"/>
    <property type="match status" value="1"/>
</dbReference>
<dbReference type="PROSITE" id="PS51387">
    <property type="entry name" value="FAD_PCMH"/>
    <property type="match status" value="1"/>
</dbReference>
<dbReference type="InterPro" id="IPR016171">
    <property type="entry name" value="Vanillyl_alc_oxidase_C-sub2"/>
</dbReference>
<evidence type="ECO:0000256" key="3">
    <source>
        <dbReference type="ARBA" id="ARBA00022630"/>
    </source>
</evidence>
<comment type="caution">
    <text evidence="9">The sequence shown here is derived from an EMBL/GenBank/DDBJ whole genome shotgun (WGS) entry which is preliminary data.</text>
</comment>
<feature type="domain" description="FAD-binding PCMH-type" evidence="8">
    <location>
        <begin position="41"/>
        <end position="219"/>
    </location>
</feature>
<dbReference type="Gene3D" id="3.30.70.2740">
    <property type="match status" value="1"/>
</dbReference>
<dbReference type="GO" id="GO:0008720">
    <property type="term" value="F:D-lactate dehydrogenase (NAD+) activity"/>
    <property type="evidence" value="ECO:0007669"/>
    <property type="project" value="TreeGrafter"/>
</dbReference>
<dbReference type="EC" id="1.1.2.4" evidence="7"/>
<organism evidence="9 10">
    <name type="scientific">Halalkalicoccus paucihalophilus</name>
    <dbReference type="NCBI Taxonomy" id="1008153"/>
    <lineage>
        <taxon>Archaea</taxon>
        <taxon>Methanobacteriati</taxon>
        <taxon>Methanobacteriota</taxon>
        <taxon>Stenosarchaea group</taxon>
        <taxon>Halobacteria</taxon>
        <taxon>Halobacteriales</taxon>
        <taxon>Halococcaceae</taxon>
        <taxon>Halalkalicoccus</taxon>
    </lineage>
</organism>
<dbReference type="GO" id="GO:1903457">
    <property type="term" value="P:lactate catabolic process"/>
    <property type="evidence" value="ECO:0007669"/>
    <property type="project" value="TreeGrafter"/>
</dbReference>
<evidence type="ECO:0000256" key="2">
    <source>
        <dbReference type="ARBA" id="ARBA00008000"/>
    </source>
</evidence>
<dbReference type="FunFam" id="3.30.70.2740:FF:000001">
    <property type="entry name" value="D-lactate dehydrogenase mitochondrial"/>
    <property type="match status" value="1"/>
</dbReference>
<dbReference type="GO" id="GO:0004458">
    <property type="term" value="F:D-lactate dehydrogenase (cytochrome) activity"/>
    <property type="evidence" value="ECO:0007669"/>
    <property type="project" value="UniProtKB-EC"/>
</dbReference>
<keyword evidence="6" id="KW-0560">Oxidoreductase</keyword>
<proteinExistence type="inferred from homology"/>
<evidence type="ECO:0000256" key="5">
    <source>
        <dbReference type="ARBA" id="ARBA00022946"/>
    </source>
</evidence>
<reference evidence="9 10" key="1">
    <citation type="submission" date="2016-02" db="EMBL/GenBank/DDBJ databases">
        <title>Genome sequence of Halalkalicoccus paucihalophilus DSM 24557.</title>
        <authorList>
            <person name="Poehlein A."/>
            <person name="Daniel R."/>
        </authorList>
    </citation>
    <scope>NUCLEOTIDE SEQUENCE [LARGE SCALE GENOMIC DNA]</scope>
    <source>
        <strain evidence="9 10">DSM 24557</strain>
    </source>
</reference>
<comment type="similarity">
    <text evidence="2">Belongs to the FAD-binding oxidoreductase/transferase type 4 family.</text>
</comment>
<evidence type="ECO:0000313" key="10">
    <source>
        <dbReference type="Proteomes" id="UP000075321"/>
    </source>
</evidence>
<dbReference type="EMBL" id="LTAZ01000010">
    <property type="protein sequence ID" value="KYH24970.1"/>
    <property type="molecule type" value="Genomic_DNA"/>
</dbReference>
<dbReference type="Proteomes" id="UP000075321">
    <property type="component" value="Unassembled WGS sequence"/>
</dbReference>
<sequence>MQRNPDSSYDCAFLDEAITDGRVAHTESVREQYATDESPHTGRMPDAVVWPASTDEVAAVLAEANDRDVPVTPRSGGSGLEGNAIPSAGGVVLSTAEIGHVEVSPDDLQASVGAGVVYDELNDRLASNGLRFAPGISSGEVATIGGMVATNASGFNAVRYGETRDQVRRLEVVTADGRIVECGRDVVKTSAGYSLKDLFVGSEGTLGVVTEVTVELVGIPKYRRAALVTFPSRAAASRAVADAIGSALVPGAIEFIDTTAMKMLNAYHDDISFEEQPTLIIELHANNDGIEEDLEFAKAICEDHEMLSWEAAAEENIDNIWQARRDKYSATQAYRQGWEVALVGDVVVPISQYPEIVEEVSRASEELDLLTSCVGHAGDGNLHFTSLVDPEDEEMVARAHELNERVVRKAIALGGSATGEHGVGIGKRKFMDEEHGLAIDLMRSIKDTFDPNGILNPGKVLPELPTDEH</sequence>
<dbReference type="InterPro" id="IPR004113">
    <property type="entry name" value="FAD-bd_oxidored_4_C"/>
</dbReference>